<sequence length="163" mass="19103">MNHFCNDCLRYHSNAKSTKSHAVIDVSDFKELPEFVLKIKQHCEDHGALFQNYCLNHERPCCRKCINSNHRNCTDLPPLDEVIKDARTSTTLQDIQERLQDLKKYVEVICLKKDSNVKEIKAQSKTIIGLITYTRLKLNQHLDKLEREILQKVSQLEKMYCKV</sequence>
<evidence type="ECO:0008006" key="3">
    <source>
        <dbReference type="Google" id="ProtNLM"/>
    </source>
</evidence>
<dbReference type="OrthoDB" id="10066958at2759"/>
<keyword evidence="2" id="KW-1185">Reference proteome</keyword>
<dbReference type="EMBL" id="CAJPWZ010003297">
    <property type="protein sequence ID" value="CAG2256267.1"/>
    <property type="molecule type" value="Genomic_DNA"/>
</dbReference>
<proteinExistence type="predicted"/>
<dbReference type="Proteomes" id="UP000683360">
    <property type="component" value="Unassembled WGS sequence"/>
</dbReference>
<gene>
    <name evidence="1" type="ORF">MEDL_67568</name>
</gene>
<dbReference type="Gene3D" id="3.30.160.60">
    <property type="entry name" value="Classic Zinc Finger"/>
    <property type="match status" value="1"/>
</dbReference>
<dbReference type="AlphaFoldDB" id="A0A8S3VGH5"/>
<accession>A0A8S3VGH5</accession>
<evidence type="ECO:0000313" key="2">
    <source>
        <dbReference type="Proteomes" id="UP000683360"/>
    </source>
</evidence>
<organism evidence="1 2">
    <name type="scientific">Mytilus edulis</name>
    <name type="common">Blue mussel</name>
    <dbReference type="NCBI Taxonomy" id="6550"/>
    <lineage>
        <taxon>Eukaryota</taxon>
        <taxon>Metazoa</taxon>
        <taxon>Spiralia</taxon>
        <taxon>Lophotrochozoa</taxon>
        <taxon>Mollusca</taxon>
        <taxon>Bivalvia</taxon>
        <taxon>Autobranchia</taxon>
        <taxon>Pteriomorphia</taxon>
        <taxon>Mytilida</taxon>
        <taxon>Mytiloidea</taxon>
        <taxon>Mytilidae</taxon>
        <taxon>Mytilinae</taxon>
        <taxon>Mytilus</taxon>
    </lineage>
</organism>
<protein>
    <recommendedName>
        <fullName evidence="3">B box-type domain-containing protein</fullName>
    </recommendedName>
</protein>
<reference evidence="1" key="1">
    <citation type="submission" date="2021-03" db="EMBL/GenBank/DDBJ databases">
        <authorList>
            <person name="Bekaert M."/>
        </authorList>
    </citation>
    <scope>NUCLEOTIDE SEQUENCE</scope>
</reference>
<dbReference type="SUPFAM" id="SSF57845">
    <property type="entry name" value="B-box zinc-binding domain"/>
    <property type="match status" value="1"/>
</dbReference>
<name>A0A8S3VGH5_MYTED</name>
<evidence type="ECO:0000313" key="1">
    <source>
        <dbReference type="EMBL" id="CAG2256267.1"/>
    </source>
</evidence>
<comment type="caution">
    <text evidence="1">The sequence shown here is derived from an EMBL/GenBank/DDBJ whole genome shotgun (WGS) entry which is preliminary data.</text>
</comment>